<feature type="domain" description="DUF4097" evidence="1">
    <location>
        <begin position="84"/>
        <end position="175"/>
    </location>
</feature>
<dbReference type="InterPro" id="IPR025164">
    <property type="entry name" value="Toastrack_DUF4097"/>
</dbReference>
<dbReference type="Pfam" id="PF13349">
    <property type="entry name" value="DUF4097"/>
    <property type="match status" value="1"/>
</dbReference>
<feature type="non-terminal residue" evidence="2">
    <location>
        <position position="180"/>
    </location>
</feature>
<organism evidence="2">
    <name type="scientific">marine sediment metagenome</name>
    <dbReference type="NCBI Taxonomy" id="412755"/>
    <lineage>
        <taxon>unclassified sequences</taxon>
        <taxon>metagenomes</taxon>
        <taxon>ecological metagenomes</taxon>
    </lineage>
</organism>
<sequence length="180" mass="20456">MKKSIIILLSLIFLVLLTTNTWADRVEKVTEESFILDSTGSFSLNNVAGNIMVYSWDKEEVKMIATKSIISWGTDDPEELLDRIKIEITSQSKNFRIHTRYPVFSWIKNARVDYQLWIPEATSVRLESVSGAIQMEEHLNRVYAKTVSGSIKLNNIKGNVEVKTVSGQVSARQIKGRYKG</sequence>
<name>X1EHF6_9ZZZZ</name>
<dbReference type="EMBL" id="BARU01004346">
    <property type="protein sequence ID" value="GAH19810.1"/>
    <property type="molecule type" value="Genomic_DNA"/>
</dbReference>
<reference evidence="2" key="1">
    <citation type="journal article" date="2014" name="Front. Microbiol.">
        <title>High frequency of phylogenetically diverse reductive dehalogenase-homologous genes in deep subseafloor sedimentary metagenomes.</title>
        <authorList>
            <person name="Kawai M."/>
            <person name="Futagami T."/>
            <person name="Toyoda A."/>
            <person name="Takaki Y."/>
            <person name="Nishi S."/>
            <person name="Hori S."/>
            <person name="Arai W."/>
            <person name="Tsubouchi T."/>
            <person name="Morono Y."/>
            <person name="Uchiyama I."/>
            <person name="Ito T."/>
            <person name="Fujiyama A."/>
            <person name="Inagaki F."/>
            <person name="Takami H."/>
        </authorList>
    </citation>
    <scope>NUCLEOTIDE SEQUENCE</scope>
    <source>
        <strain evidence="2">Expedition CK06-06</strain>
    </source>
</reference>
<dbReference type="AlphaFoldDB" id="X1EHF6"/>
<evidence type="ECO:0000259" key="1">
    <source>
        <dbReference type="Pfam" id="PF13349"/>
    </source>
</evidence>
<comment type="caution">
    <text evidence="2">The sequence shown here is derived from an EMBL/GenBank/DDBJ whole genome shotgun (WGS) entry which is preliminary data.</text>
</comment>
<gene>
    <name evidence="2" type="ORF">S03H2_08801</name>
</gene>
<evidence type="ECO:0000313" key="2">
    <source>
        <dbReference type="EMBL" id="GAH19810.1"/>
    </source>
</evidence>
<protein>
    <recommendedName>
        <fullName evidence="1">DUF4097 domain-containing protein</fullName>
    </recommendedName>
</protein>
<accession>X1EHF6</accession>
<proteinExistence type="predicted"/>